<gene>
    <name evidence="1" type="ORF">RIB2604_00606480</name>
</gene>
<accession>A0A146F1K6</accession>
<organism evidence="1 2">
    <name type="scientific">Aspergillus kawachii</name>
    <name type="common">White koji mold</name>
    <name type="synonym">Aspergillus awamori var. kawachi</name>
    <dbReference type="NCBI Taxonomy" id="1069201"/>
    <lineage>
        <taxon>Eukaryota</taxon>
        <taxon>Fungi</taxon>
        <taxon>Dikarya</taxon>
        <taxon>Ascomycota</taxon>
        <taxon>Pezizomycotina</taxon>
        <taxon>Eurotiomycetes</taxon>
        <taxon>Eurotiomycetidae</taxon>
        <taxon>Eurotiales</taxon>
        <taxon>Aspergillaceae</taxon>
        <taxon>Aspergillus</taxon>
        <taxon>Aspergillus subgen. Circumdati</taxon>
    </lineage>
</organism>
<dbReference type="AlphaFoldDB" id="A0A146F1K6"/>
<comment type="caution">
    <text evidence="1">The sequence shown here is derived from an EMBL/GenBank/DDBJ whole genome shotgun (WGS) entry which is preliminary data.</text>
</comment>
<dbReference type="EMBL" id="BCWF01000006">
    <property type="protein sequence ID" value="GAT20060.1"/>
    <property type="molecule type" value="Genomic_DNA"/>
</dbReference>
<reference evidence="1 2" key="1">
    <citation type="journal article" date="2016" name="DNA Res.">
        <title>Genome sequence of Aspergillus luchuensis NBRC 4314.</title>
        <authorList>
            <person name="Yamada O."/>
            <person name="Machida M."/>
            <person name="Hosoyama A."/>
            <person name="Goto M."/>
            <person name="Takahashi T."/>
            <person name="Futagami T."/>
            <person name="Yamagata Y."/>
            <person name="Takeuchi M."/>
            <person name="Kobayashi T."/>
            <person name="Koike H."/>
            <person name="Abe K."/>
            <person name="Asai K."/>
            <person name="Arita M."/>
            <person name="Fujita N."/>
            <person name="Fukuda K."/>
            <person name="Higa K."/>
            <person name="Horikawa H."/>
            <person name="Ishikawa T."/>
            <person name="Jinno K."/>
            <person name="Kato Y."/>
            <person name="Kirimura K."/>
            <person name="Mizutani O."/>
            <person name="Nakasone K."/>
            <person name="Sano M."/>
            <person name="Shiraishi Y."/>
            <person name="Tsukahara M."/>
            <person name="Gomi K."/>
        </authorList>
    </citation>
    <scope>NUCLEOTIDE SEQUENCE [LARGE SCALE GENOMIC DNA]</scope>
    <source>
        <strain evidence="1 2">RIB 2604</strain>
    </source>
</reference>
<sequence length="56" mass="6440">MEGYVNNVISTTKHLDVYNEIHQLYKDSSTFLLVSTALWEKEDKRAVIAVLNNAEQ</sequence>
<dbReference type="Proteomes" id="UP000075230">
    <property type="component" value="Unassembled WGS sequence"/>
</dbReference>
<evidence type="ECO:0000313" key="1">
    <source>
        <dbReference type="EMBL" id="GAT20060.1"/>
    </source>
</evidence>
<proteinExistence type="predicted"/>
<evidence type="ECO:0000313" key="2">
    <source>
        <dbReference type="Proteomes" id="UP000075230"/>
    </source>
</evidence>
<name>A0A146F1K6_ASPKA</name>
<protein>
    <submittedName>
        <fullName evidence="1">Hexose carrier protein</fullName>
    </submittedName>
</protein>
<reference evidence="2" key="2">
    <citation type="submission" date="2016-02" db="EMBL/GenBank/DDBJ databases">
        <title>Genome sequencing of Aspergillus luchuensis NBRC 4314.</title>
        <authorList>
            <person name="Yamada O."/>
        </authorList>
    </citation>
    <scope>NUCLEOTIDE SEQUENCE [LARGE SCALE GENOMIC DNA]</scope>
    <source>
        <strain evidence="2">RIB 2604</strain>
    </source>
</reference>